<dbReference type="SUPFAM" id="SSF53613">
    <property type="entry name" value="Ribokinase-like"/>
    <property type="match status" value="1"/>
</dbReference>
<accession>A0A8J3JSX9</accession>
<evidence type="ECO:0000256" key="7">
    <source>
        <dbReference type="ARBA" id="ARBA00022842"/>
    </source>
</evidence>
<keyword evidence="13" id="KW-1185">Reference proteome</keyword>
<feature type="binding site" evidence="10">
    <location>
        <position position="263"/>
    </location>
    <ligand>
        <name>K(+)</name>
        <dbReference type="ChEBI" id="CHEBI:29103"/>
    </ligand>
</feature>
<comment type="catalytic activity">
    <reaction evidence="10">
        <text>2-deoxy-D-ribose + ATP = 2-deoxy-D-ribose 5-phosphate + ADP + H(+)</text>
        <dbReference type="Rhea" id="RHEA:30871"/>
        <dbReference type="ChEBI" id="CHEBI:15378"/>
        <dbReference type="ChEBI" id="CHEBI:30616"/>
        <dbReference type="ChEBI" id="CHEBI:62877"/>
        <dbReference type="ChEBI" id="CHEBI:90761"/>
        <dbReference type="ChEBI" id="CHEBI:456216"/>
        <dbReference type="EC" id="2.7.1.229"/>
    </reaction>
</comment>
<keyword evidence="2 10" id="KW-0808">Transferase</keyword>
<keyword evidence="4 10" id="KW-0547">Nucleotide-binding</keyword>
<dbReference type="Pfam" id="PF00294">
    <property type="entry name" value="PfkB"/>
    <property type="match status" value="1"/>
</dbReference>
<feature type="binding site" evidence="10">
    <location>
        <position position="261"/>
    </location>
    <ligand>
        <name>K(+)</name>
        <dbReference type="ChEBI" id="CHEBI:29103"/>
    </ligand>
</feature>
<comment type="function">
    <text evidence="10">Catalyzes the ATP-dependent phosphorylation of 2-deoxy-D-ribose to 2-deoxy-D-ribose 5-phosphate (dRib-5P), allowing the use of deoxyribose as the sole carbon source.</text>
</comment>
<dbReference type="HAMAP" id="MF_01987">
    <property type="entry name" value="Ribokinase"/>
    <property type="match status" value="1"/>
</dbReference>
<keyword evidence="3 10" id="KW-0479">Metal-binding</keyword>
<dbReference type="PRINTS" id="PR00990">
    <property type="entry name" value="RIBOKINASE"/>
</dbReference>
<name>A0A8J3JSX9_9ACTN</name>
<feature type="binding site" evidence="10">
    <location>
        <position position="147"/>
    </location>
    <ligand>
        <name>substrate</name>
    </ligand>
</feature>
<dbReference type="PANTHER" id="PTHR10584:SF166">
    <property type="entry name" value="RIBOKINASE"/>
    <property type="match status" value="1"/>
</dbReference>
<comment type="similarity">
    <text evidence="1">Belongs to the carbohydrate kinase pfkB family.</text>
</comment>
<comment type="cofactor">
    <cofactor evidence="10">
        <name>Mg(2+)</name>
        <dbReference type="ChEBI" id="CHEBI:18420"/>
    </cofactor>
</comment>
<organism evidence="12 13">
    <name type="scientific">Catellatospora bangladeshensis</name>
    <dbReference type="NCBI Taxonomy" id="310355"/>
    <lineage>
        <taxon>Bacteria</taxon>
        <taxon>Bacillati</taxon>
        <taxon>Actinomycetota</taxon>
        <taxon>Actinomycetes</taxon>
        <taxon>Micromonosporales</taxon>
        <taxon>Micromonosporaceae</taxon>
        <taxon>Catellatospora</taxon>
    </lineage>
</organism>
<keyword evidence="8 10" id="KW-0630">Potassium</keyword>
<gene>
    <name evidence="12" type="primary">rbsK_3</name>
    <name evidence="10" type="synonym">deoK</name>
    <name evidence="12" type="ORF">Cba03nite_76810</name>
</gene>
<evidence type="ECO:0000256" key="9">
    <source>
        <dbReference type="ARBA" id="ARBA00023277"/>
    </source>
</evidence>
<dbReference type="Proteomes" id="UP000601223">
    <property type="component" value="Unassembled WGS sequence"/>
</dbReference>
<feature type="binding site" evidence="10">
    <location>
        <position position="302"/>
    </location>
    <ligand>
        <name>K(+)</name>
        <dbReference type="ChEBI" id="CHEBI:29103"/>
    </ligand>
</feature>
<feature type="binding site" evidence="10">
    <location>
        <position position="297"/>
    </location>
    <ligand>
        <name>K(+)</name>
        <dbReference type="ChEBI" id="CHEBI:29103"/>
    </ligand>
</feature>
<keyword evidence="10" id="KW-0963">Cytoplasm</keyword>
<dbReference type="GO" id="GO:0046872">
    <property type="term" value="F:metal ion binding"/>
    <property type="evidence" value="ECO:0007669"/>
    <property type="project" value="UniProtKB-KW"/>
</dbReference>
<feature type="domain" description="Carbohydrate kinase PfkB" evidence="11">
    <location>
        <begin position="10"/>
        <end position="309"/>
    </location>
</feature>
<feature type="active site" description="Proton acceptor" evidence="10">
    <location>
        <position position="267"/>
    </location>
</feature>
<feature type="site" description="Important for substrate specificity" evidence="10">
    <location>
        <position position="18"/>
    </location>
</feature>
<dbReference type="PROSITE" id="PS00584">
    <property type="entry name" value="PFKB_KINASES_2"/>
    <property type="match status" value="1"/>
</dbReference>
<protein>
    <recommendedName>
        <fullName evidence="10">Deoxyribokinase</fullName>
        <shortName evidence="10">dRK</shortName>
        <ecNumber evidence="10">2.7.1.229</ecNumber>
    </recommendedName>
    <alternativeName>
        <fullName evidence="10">ATP:2-deoxy-D-ribose 5-phosphotransferase</fullName>
    </alternativeName>
</protein>
<dbReference type="RefSeq" id="WP_203757248.1">
    <property type="nucleotide sequence ID" value="NZ_BONF01000066.1"/>
</dbReference>
<keyword evidence="9 10" id="KW-0119">Carbohydrate metabolism</keyword>
<comment type="caution">
    <text evidence="10">Lacks conserved residue(s) required for the propagation of feature annotation.</text>
</comment>
<dbReference type="GO" id="GO:0005524">
    <property type="term" value="F:ATP binding"/>
    <property type="evidence" value="ECO:0007669"/>
    <property type="project" value="UniProtKB-UniRule"/>
</dbReference>
<evidence type="ECO:0000256" key="2">
    <source>
        <dbReference type="ARBA" id="ARBA00022679"/>
    </source>
</evidence>
<comment type="subunit">
    <text evidence="10">Homodimer.</text>
</comment>
<comment type="similarity">
    <text evidence="10">Belongs to the carbohydrate kinase PfkB family. Deoxyribokinase subfamily.</text>
</comment>
<dbReference type="UniPathway" id="UPA00916">
    <property type="reaction ID" value="UER00889"/>
</dbReference>
<feature type="binding site" evidence="10">
    <location>
        <begin position="227"/>
        <end position="232"/>
    </location>
    <ligand>
        <name>ATP</name>
        <dbReference type="ChEBI" id="CHEBI:30616"/>
    </ligand>
</feature>
<feature type="binding site" evidence="10">
    <location>
        <begin position="266"/>
        <end position="267"/>
    </location>
    <ligand>
        <name>ATP</name>
        <dbReference type="ChEBI" id="CHEBI:30616"/>
    </ligand>
</feature>
<comment type="subcellular location">
    <subcellularLocation>
        <location evidence="10">Cytoplasm</location>
    </subcellularLocation>
</comment>
<dbReference type="InterPro" id="IPR011611">
    <property type="entry name" value="PfkB_dom"/>
</dbReference>
<keyword evidence="5 10" id="KW-0418">Kinase</keyword>
<feature type="binding site" evidence="10">
    <location>
        <position position="300"/>
    </location>
    <ligand>
        <name>K(+)</name>
        <dbReference type="ChEBI" id="CHEBI:29103"/>
    </ligand>
</feature>
<evidence type="ECO:0000256" key="5">
    <source>
        <dbReference type="ARBA" id="ARBA00022777"/>
    </source>
</evidence>
<dbReference type="GO" id="GO:0004747">
    <property type="term" value="F:ribokinase activity"/>
    <property type="evidence" value="ECO:0007669"/>
    <property type="project" value="InterPro"/>
</dbReference>
<evidence type="ECO:0000256" key="3">
    <source>
        <dbReference type="ARBA" id="ARBA00022723"/>
    </source>
</evidence>
<dbReference type="InterPro" id="IPR002173">
    <property type="entry name" value="Carboh/pur_kinase_PfkB_CS"/>
</dbReference>
<keyword evidence="6 10" id="KW-0067">ATP-binding</keyword>
<dbReference type="GO" id="GO:0019303">
    <property type="term" value="P:D-ribose catabolic process"/>
    <property type="evidence" value="ECO:0007669"/>
    <property type="project" value="UniProtKB-UniPathway"/>
</dbReference>
<dbReference type="EC" id="2.7.1.229" evidence="10"/>
<dbReference type="InterPro" id="IPR011877">
    <property type="entry name" value="Ribokinase"/>
</dbReference>
<evidence type="ECO:0000313" key="12">
    <source>
        <dbReference type="EMBL" id="GIF86332.1"/>
    </source>
</evidence>
<keyword evidence="7 10" id="KW-0460">Magnesium</keyword>
<feature type="binding site" evidence="10">
    <location>
        <begin position="46"/>
        <end position="50"/>
    </location>
    <ligand>
        <name>substrate</name>
    </ligand>
</feature>
<evidence type="ECO:0000256" key="4">
    <source>
        <dbReference type="ARBA" id="ARBA00022741"/>
    </source>
</evidence>
<dbReference type="CDD" id="cd01174">
    <property type="entry name" value="ribokinase"/>
    <property type="match status" value="1"/>
</dbReference>
<dbReference type="InterPro" id="IPR002139">
    <property type="entry name" value="Ribo/fructo_kinase"/>
</dbReference>
<dbReference type="InterPro" id="IPR029056">
    <property type="entry name" value="Ribokinase-like"/>
</dbReference>
<evidence type="ECO:0000256" key="1">
    <source>
        <dbReference type="ARBA" id="ARBA00005380"/>
    </source>
</evidence>
<evidence type="ECO:0000256" key="10">
    <source>
        <dbReference type="HAMAP-Rule" id="MF_01987"/>
    </source>
</evidence>
<dbReference type="GO" id="GO:0005829">
    <property type="term" value="C:cytosol"/>
    <property type="evidence" value="ECO:0007669"/>
    <property type="project" value="TreeGrafter"/>
</dbReference>
<dbReference type="AlphaFoldDB" id="A0A8J3JSX9"/>
<comment type="caution">
    <text evidence="12">The sequence shown here is derived from an EMBL/GenBank/DDBJ whole genome shotgun (WGS) entry which is preliminary data.</text>
</comment>
<feature type="binding site" evidence="10">
    <location>
        <position position="267"/>
    </location>
    <ligand>
        <name>substrate</name>
    </ligand>
</feature>
<sequence length="344" mass="34641">MTPADNQAFDVCVLGSFMKDLVAQAPRRPGTGETLRGLGFYEALGGKGLNQAVAAARSGARVAMVGRLGADRYGEEFLLMLAQEGIDASHVRRDEARGTGVGLPVVEPSGANSIIIVPRANDAVTVADVEAAAGVIRSSRILLVQLELPVDAVVAALRLARAAGVVTVLNPAPYAELPGEIAELVDVLVPNEVEAEQLTGLSCRGDAALGVAMKLRGAYAGAGVVVTLGGRGVIVADREDPAGGGRWRINALNAYDVDVVDTVGAGDAFCGALAARLAGGDGLLTAAEFAVAAGALAVTRHGAAPAMPDRAEITGLLYGPGGAWSSRHPAALASAPEAATASGA</sequence>
<dbReference type="EMBL" id="BONF01000066">
    <property type="protein sequence ID" value="GIF86332.1"/>
    <property type="molecule type" value="Genomic_DNA"/>
</dbReference>
<evidence type="ECO:0000259" key="11">
    <source>
        <dbReference type="Pfam" id="PF00294"/>
    </source>
</evidence>
<evidence type="ECO:0000256" key="8">
    <source>
        <dbReference type="ARBA" id="ARBA00022958"/>
    </source>
</evidence>
<evidence type="ECO:0000256" key="6">
    <source>
        <dbReference type="ARBA" id="ARBA00022840"/>
    </source>
</evidence>
<evidence type="ECO:0000313" key="13">
    <source>
        <dbReference type="Proteomes" id="UP000601223"/>
    </source>
</evidence>
<dbReference type="PANTHER" id="PTHR10584">
    <property type="entry name" value="SUGAR KINASE"/>
    <property type="match status" value="1"/>
</dbReference>
<reference evidence="12 13" key="1">
    <citation type="submission" date="2021-01" db="EMBL/GenBank/DDBJ databases">
        <title>Whole genome shotgun sequence of Catellatospora bangladeshensis NBRC 107357.</title>
        <authorList>
            <person name="Komaki H."/>
            <person name="Tamura T."/>
        </authorList>
    </citation>
    <scope>NUCLEOTIDE SEQUENCE [LARGE SCALE GENOMIC DNA]</scope>
    <source>
        <strain evidence="12 13">NBRC 107357</strain>
    </source>
</reference>
<proteinExistence type="inferred from homology"/>
<dbReference type="Gene3D" id="3.40.1190.20">
    <property type="match status" value="1"/>
</dbReference>
<feature type="binding site" evidence="10">
    <location>
        <position position="191"/>
    </location>
    <ligand>
        <name>ATP</name>
        <dbReference type="ChEBI" id="CHEBI:30616"/>
    </ligand>
</feature>
<feature type="binding site" evidence="10">
    <location>
        <begin position="18"/>
        <end position="20"/>
    </location>
    <ligand>
        <name>substrate</name>
    </ligand>
</feature>